<feature type="domain" description="DUF4234" evidence="2">
    <location>
        <begin position="9"/>
        <end position="52"/>
    </location>
</feature>
<protein>
    <submittedName>
        <fullName evidence="3">DUF4234 domain-containing protein</fullName>
    </submittedName>
</protein>
<keyword evidence="1" id="KW-0812">Transmembrane</keyword>
<evidence type="ECO:0000313" key="3">
    <source>
        <dbReference type="EMBL" id="RLQ84150.1"/>
    </source>
</evidence>
<sequence length="114" mass="12201">MDRILLKQRSAAAVFFLPLITFGIYWIVWLAKTRGEVNGQGTSVPTTWLFIVPFVSIWWLWTLSAGISKVSGGGTGGKFALLLLLGNIGATFVQAGMNTRSRGIAGSAHAFATA</sequence>
<accession>A0A3L7J118</accession>
<dbReference type="InterPro" id="IPR025328">
    <property type="entry name" value="DUF4234"/>
</dbReference>
<name>A0A3L7J118_9MICO</name>
<evidence type="ECO:0000313" key="4">
    <source>
        <dbReference type="Proteomes" id="UP000282460"/>
    </source>
</evidence>
<dbReference type="Proteomes" id="UP000282460">
    <property type="component" value="Unassembled WGS sequence"/>
</dbReference>
<feature type="transmembrane region" description="Helical" evidence="1">
    <location>
        <begin position="48"/>
        <end position="67"/>
    </location>
</feature>
<evidence type="ECO:0000256" key="1">
    <source>
        <dbReference type="SAM" id="Phobius"/>
    </source>
</evidence>
<comment type="caution">
    <text evidence="3">The sequence shown here is derived from an EMBL/GenBank/DDBJ whole genome shotgun (WGS) entry which is preliminary data.</text>
</comment>
<keyword evidence="4" id="KW-1185">Reference proteome</keyword>
<evidence type="ECO:0000259" key="2">
    <source>
        <dbReference type="Pfam" id="PF14018"/>
    </source>
</evidence>
<dbReference type="Pfam" id="PF14018">
    <property type="entry name" value="DUF4234"/>
    <property type="match status" value="1"/>
</dbReference>
<dbReference type="OrthoDB" id="4945834at2"/>
<reference evidence="3 4" key="1">
    <citation type="submission" date="2018-10" db="EMBL/GenBank/DDBJ databases">
        <authorList>
            <person name="Li J."/>
        </authorList>
    </citation>
    <scope>NUCLEOTIDE SEQUENCE [LARGE SCALE GENOMIC DNA]</scope>
    <source>
        <strain evidence="3 4">ZD1-4</strain>
    </source>
</reference>
<keyword evidence="1" id="KW-0472">Membrane</keyword>
<gene>
    <name evidence="3" type="ORF">D9V28_07940</name>
</gene>
<dbReference type="EMBL" id="RCWJ01000002">
    <property type="protein sequence ID" value="RLQ84150.1"/>
    <property type="molecule type" value="Genomic_DNA"/>
</dbReference>
<feature type="transmembrane region" description="Helical" evidence="1">
    <location>
        <begin position="12"/>
        <end position="28"/>
    </location>
</feature>
<organism evidence="3 4">
    <name type="scientific">Mycetocola zhadangensis</name>
    <dbReference type="NCBI Taxonomy" id="1164595"/>
    <lineage>
        <taxon>Bacteria</taxon>
        <taxon>Bacillati</taxon>
        <taxon>Actinomycetota</taxon>
        <taxon>Actinomycetes</taxon>
        <taxon>Micrococcales</taxon>
        <taxon>Microbacteriaceae</taxon>
        <taxon>Mycetocola</taxon>
    </lineage>
</organism>
<proteinExistence type="predicted"/>
<dbReference type="AlphaFoldDB" id="A0A3L7J118"/>
<keyword evidence="1" id="KW-1133">Transmembrane helix</keyword>
<feature type="transmembrane region" description="Helical" evidence="1">
    <location>
        <begin position="79"/>
        <end position="97"/>
    </location>
</feature>